<feature type="domain" description="C2H2-type" evidence="11">
    <location>
        <begin position="175"/>
        <end position="202"/>
    </location>
</feature>
<feature type="domain" description="C2H2-type" evidence="11">
    <location>
        <begin position="259"/>
        <end position="286"/>
    </location>
</feature>
<dbReference type="AlphaFoldDB" id="A0A4Y2NL32"/>
<reference evidence="12 13" key="1">
    <citation type="journal article" date="2019" name="Sci. Rep.">
        <title>Orb-weaving spider Araneus ventricosus genome elucidates the spidroin gene catalogue.</title>
        <authorList>
            <person name="Kono N."/>
            <person name="Nakamura H."/>
            <person name="Ohtoshi R."/>
            <person name="Moran D.A.P."/>
            <person name="Shinohara A."/>
            <person name="Yoshida Y."/>
            <person name="Fujiwara M."/>
            <person name="Mori M."/>
            <person name="Tomita M."/>
            <person name="Arakawa K."/>
        </authorList>
    </citation>
    <scope>NUCLEOTIDE SEQUENCE [LARGE SCALE GENOMIC DNA]</scope>
</reference>
<keyword evidence="8" id="KW-0804">Transcription</keyword>
<keyword evidence="7" id="KW-0238">DNA-binding</keyword>
<dbReference type="Proteomes" id="UP000499080">
    <property type="component" value="Unassembled WGS sequence"/>
</dbReference>
<feature type="domain" description="C2H2-type" evidence="11">
    <location>
        <begin position="231"/>
        <end position="258"/>
    </location>
</feature>
<dbReference type="EMBL" id="BGPR01009472">
    <property type="protein sequence ID" value="GBN40218.1"/>
    <property type="molecule type" value="Genomic_DNA"/>
</dbReference>
<dbReference type="Pfam" id="PF12171">
    <property type="entry name" value="zf-C2H2_jaz"/>
    <property type="match status" value="1"/>
</dbReference>
<dbReference type="GO" id="GO:0008270">
    <property type="term" value="F:zinc ion binding"/>
    <property type="evidence" value="ECO:0007669"/>
    <property type="project" value="UniProtKB-KW"/>
</dbReference>
<dbReference type="PROSITE" id="PS00028">
    <property type="entry name" value="ZINC_FINGER_C2H2_1"/>
    <property type="match status" value="9"/>
</dbReference>
<comment type="caution">
    <text evidence="12">The sequence shown here is derived from an EMBL/GenBank/DDBJ whole genome shotgun (WGS) entry which is preliminary data.</text>
</comment>
<evidence type="ECO:0000256" key="9">
    <source>
        <dbReference type="ARBA" id="ARBA00023242"/>
    </source>
</evidence>
<dbReference type="InterPro" id="IPR013087">
    <property type="entry name" value="Znf_C2H2_type"/>
</dbReference>
<dbReference type="SMART" id="SM00355">
    <property type="entry name" value="ZnF_C2H2"/>
    <property type="match status" value="11"/>
</dbReference>
<name>A0A4Y2NL32_ARAVE</name>
<keyword evidence="3" id="KW-0677">Repeat</keyword>
<dbReference type="GO" id="GO:0000977">
    <property type="term" value="F:RNA polymerase II transcription regulatory region sequence-specific DNA binding"/>
    <property type="evidence" value="ECO:0007669"/>
    <property type="project" value="TreeGrafter"/>
</dbReference>
<evidence type="ECO:0000256" key="4">
    <source>
        <dbReference type="ARBA" id="ARBA00022771"/>
    </source>
</evidence>
<evidence type="ECO:0000256" key="5">
    <source>
        <dbReference type="ARBA" id="ARBA00022833"/>
    </source>
</evidence>
<evidence type="ECO:0000313" key="13">
    <source>
        <dbReference type="Proteomes" id="UP000499080"/>
    </source>
</evidence>
<evidence type="ECO:0000256" key="3">
    <source>
        <dbReference type="ARBA" id="ARBA00022737"/>
    </source>
</evidence>
<organism evidence="12 13">
    <name type="scientific">Araneus ventricosus</name>
    <name type="common">Orbweaver spider</name>
    <name type="synonym">Epeira ventricosa</name>
    <dbReference type="NCBI Taxonomy" id="182803"/>
    <lineage>
        <taxon>Eukaryota</taxon>
        <taxon>Metazoa</taxon>
        <taxon>Ecdysozoa</taxon>
        <taxon>Arthropoda</taxon>
        <taxon>Chelicerata</taxon>
        <taxon>Arachnida</taxon>
        <taxon>Araneae</taxon>
        <taxon>Araneomorphae</taxon>
        <taxon>Entelegynae</taxon>
        <taxon>Araneoidea</taxon>
        <taxon>Araneidae</taxon>
        <taxon>Araneus</taxon>
    </lineage>
</organism>
<evidence type="ECO:0000259" key="11">
    <source>
        <dbReference type="PROSITE" id="PS50157"/>
    </source>
</evidence>
<keyword evidence="2" id="KW-0479">Metal-binding</keyword>
<dbReference type="GO" id="GO:0005634">
    <property type="term" value="C:nucleus"/>
    <property type="evidence" value="ECO:0007669"/>
    <property type="project" value="UniProtKB-SubCell"/>
</dbReference>
<evidence type="ECO:0000256" key="7">
    <source>
        <dbReference type="ARBA" id="ARBA00023125"/>
    </source>
</evidence>
<protein>
    <submittedName>
        <fullName evidence="12">Zinc finger protein 227</fullName>
    </submittedName>
</protein>
<keyword evidence="4 10" id="KW-0863">Zinc-finger</keyword>
<feature type="domain" description="C2H2-type" evidence="11">
    <location>
        <begin position="119"/>
        <end position="146"/>
    </location>
</feature>
<keyword evidence="6" id="KW-0805">Transcription regulation</keyword>
<evidence type="ECO:0000313" key="12">
    <source>
        <dbReference type="EMBL" id="GBN40218.1"/>
    </source>
</evidence>
<keyword evidence="9" id="KW-0539">Nucleus</keyword>
<feature type="domain" description="C2H2-type" evidence="11">
    <location>
        <begin position="68"/>
        <end position="90"/>
    </location>
</feature>
<dbReference type="PANTHER" id="PTHR24381">
    <property type="entry name" value="ZINC FINGER PROTEIN"/>
    <property type="match status" value="1"/>
</dbReference>
<feature type="domain" description="C2H2-type" evidence="11">
    <location>
        <begin position="92"/>
        <end position="114"/>
    </location>
</feature>
<dbReference type="InterPro" id="IPR022755">
    <property type="entry name" value="Znf_C2H2_jaz"/>
</dbReference>
<sequence length="335" mass="39301">MNDSEKYKSPEKECFVCKICYKRFSSISCLNVHYVEHFQDKPCGCEICGETFAEAQDFAEHCIQHAEYICFVCMESFSDKIKFSSHQKLHQLNCETCDITFQTENELEMHRRSHDPKYFQCEICLKYYSSKIGLKRHLLIHTGDRPYQCKVCFQSFTHHSTLSTHSIIHKNLKPHSCHLCGRSFSMKISLKTHLLKHEGKEPYVCVICDRRFADLRQFKRHGLKHIPTEKSSCGICGKVFNNPASLKLHFKLHTNEGNFKCDVCGRTFNYSGNLKRHEMWHSGDRPYVCDICNIGYISRFRLVNHLKQKHPELTEEDHYNIVEQVETLINTRTNT</sequence>
<dbReference type="InterPro" id="IPR036236">
    <property type="entry name" value="Znf_C2H2_sf"/>
</dbReference>
<evidence type="ECO:0000256" key="6">
    <source>
        <dbReference type="ARBA" id="ARBA00023015"/>
    </source>
</evidence>
<evidence type="ECO:0000256" key="8">
    <source>
        <dbReference type="ARBA" id="ARBA00023163"/>
    </source>
</evidence>
<comment type="subcellular location">
    <subcellularLocation>
        <location evidence="1">Nucleus</location>
    </subcellularLocation>
</comment>
<dbReference type="Pfam" id="PF00096">
    <property type="entry name" value="zf-C2H2"/>
    <property type="match status" value="6"/>
</dbReference>
<keyword evidence="5" id="KW-0862">Zinc</keyword>
<dbReference type="OrthoDB" id="1095242at2759"/>
<evidence type="ECO:0000256" key="1">
    <source>
        <dbReference type="ARBA" id="ARBA00004123"/>
    </source>
</evidence>
<keyword evidence="13" id="KW-1185">Reference proteome</keyword>
<feature type="domain" description="C2H2-type" evidence="11">
    <location>
        <begin position="147"/>
        <end position="174"/>
    </location>
</feature>
<feature type="domain" description="C2H2-type" evidence="11">
    <location>
        <begin position="203"/>
        <end position="230"/>
    </location>
</feature>
<dbReference type="FunFam" id="3.30.160.60:FF:000325">
    <property type="entry name" value="ZFP90 zinc finger protein"/>
    <property type="match status" value="1"/>
</dbReference>
<dbReference type="PANTHER" id="PTHR24381:SF393">
    <property type="entry name" value="CHROMATIN-LINKED ADAPTOR FOR MSL PROTEINS, ISOFORM B"/>
    <property type="match status" value="1"/>
</dbReference>
<proteinExistence type="predicted"/>
<dbReference type="PROSITE" id="PS50157">
    <property type="entry name" value="ZINC_FINGER_C2H2_2"/>
    <property type="match status" value="9"/>
</dbReference>
<dbReference type="GO" id="GO:0000981">
    <property type="term" value="F:DNA-binding transcription factor activity, RNA polymerase II-specific"/>
    <property type="evidence" value="ECO:0007669"/>
    <property type="project" value="TreeGrafter"/>
</dbReference>
<evidence type="ECO:0000256" key="10">
    <source>
        <dbReference type="PROSITE-ProRule" id="PRU00042"/>
    </source>
</evidence>
<feature type="domain" description="C2H2-type" evidence="11">
    <location>
        <begin position="15"/>
        <end position="42"/>
    </location>
</feature>
<evidence type="ECO:0000256" key="2">
    <source>
        <dbReference type="ARBA" id="ARBA00022723"/>
    </source>
</evidence>
<dbReference type="FunFam" id="3.30.160.60:FF:000446">
    <property type="entry name" value="Zinc finger protein"/>
    <property type="match status" value="1"/>
</dbReference>
<dbReference type="Gene3D" id="3.30.160.60">
    <property type="entry name" value="Classic Zinc Finger"/>
    <property type="match status" value="8"/>
</dbReference>
<dbReference type="FunFam" id="3.30.160.60:FF:000100">
    <property type="entry name" value="Zinc finger 45-like"/>
    <property type="match status" value="1"/>
</dbReference>
<dbReference type="SUPFAM" id="SSF57667">
    <property type="entry name" value="beta-beta-alpha zinc fingers"/>
    <property type="match status" value="6"/>
</dbReference>
<accession>A0A4Y2NL32</accession>
<gene>
    <name evidence="12" type="primary">ZNF227_3</name>
    <name evidence="12" type="ORF">AVEN_37675_1</name>
</gene>